<sequence>METIRESLHRLEVPAINEHPVIEIFFRDNTRVRIFTMFLEQNDTWRVGPNMEAGYYFHYVDLTNRTGGRQYVTYNEIINYIQREARFHDGIKRVLYFNDVQNAYNQVPQEILYDITQKAQKTWKKLKVIPPVMALHKQATITANNPKRLRGMTSEEFDEYMRPATFGKSSKQSLERRNGITIAFKRNALKTVEREIKYLNRLLS</sequence>
<name>A0A6C0AYQ6_9ZZZZ</name>
<evidence type="ECO:0000313" key="1">
    <source>
        <dbReference type="EMBL" id="QHS84982.1"/>
    </source>
</evidence>
<accession>A0A6C0AYQ6</accession>
<organism evidence="1">
    <name type="scientific">viral metagenome</name>
    <dbReference type="NCBI Taxonomy" id="1070528"/>
    <lineage>
        <taxon>unclassified sequences</taxon>
        <taxon>metagenomes</taxon>
        <taxon>organismal metagenomes</taxon>
    </lineage>
</organism>
<dbReference type="AlphaFoldDB" id="A0A6C0AYQ6"/>
<proteinExistence type="predicted"/>
<protein>
    <submittedName>
        <fullName evidence="1">Uncharacterized protein</fullName>
    </submittedName>
</protein>
<reference evidence="1" key="1">
    <citation type="journal article" date="2020" name="Nature">
        <title>Giant virus diversity and host interactions through global metagenomics.</title>
        <authorList>
            <person name="Schulz F."/>
            <person name="Roux S."/>
            <person name="Paez-Espino D."/>
            <person name="Jungbluth S."/>
            <person name="Walsh D.A."/>
            <person name="Denef V.J."/>
            <person name="McMahon K.D."/>
            <person name="Konstantinidis K.T."/>
            <person name="Eloe-Fadrosh E.A."/>
            <person name="Kyrpides N.C."/>
            <person name="Woyke T."/>
        </authorList>
    </citation>
    <scope>NUCLEOTIDE SEQUENCE</scope>
    <source>
        <strain evidence="1">GVMAG-M-3300009182-67</strain>
    </source>
</reference>
<dbReference type="EMBL" id="MN739039">
    <property type="protein sequence ID" value="QHS84982.1"/>
    <property type="molecule type" value="Genomic_DNA"/>
</dbReference>